<sequence>MKSIEASPELMLPGRKPIQLVDENGSAVGDLPDERVLRSLHRGMVLGRRFNRQATALTKQGRLAVYPSSVGQEACEVGATLALEDNDWLFPTYRDTVAVVTRGVPAAETLTLLRGNWHSGYDPYEHRVAPLCTPLSTNGPHAVGLAHAARLRGDSLAVLVFMGDGATSEGDAHEAFNFAAVFNAPVVFFIQNNQWAISVPLAKQSKAPTLAHKAIGYGMPGHHVDGNDAAAVYTVVSEALARARAGHGPSIVEGLTYRVDPHTNSDDTNRYRDPSDAEPWRASDPIIRFNRLLGVDESAYAEEADRMMAELRAEMNKDAHVDPDELFEHVYAEPTPRLRTQRAALRAELAADRGEA</sequence>
<accession>A0ABX2F422</accession>
<comment type="catalytic activity">
    <reaction evidence="4">
        <text>N(6)-[(R)-lipoyl]-L-lysyl-[protein] + 3-methyl-2-oxobutanoate + H(+) = N(6)-[(R)-S(8)-2-methylpropanoyldihydrolipoyl]-L-lysyl-[protein] + CO2</text>
        <dbReference type="Rhea" id="RHEA:13457"/>
        <dbReference type="Rhea" id="RHEA-COMP:10474"/>
        <dbReference type="Rhea" id="RHEA-COMP:10497"/>
        <dbReference type="ChEBI" id="CHEBI:11851"/>
        <dbReference type="ChEBI" id="CHEBI:15378"/>
        <dbReference type="ChEBI" id="CHEBI:16526"/>
        <dbReference type="ChEBI" id="CHEBI:83099"/>
        <dbReference type="ChEBI" id="CHEBI:83142"/>
        <dbReference type="EC" id="1.2.4.4"/>
    </reaction>
</comment>
<keyword evidence="2 4" id="KW-0560">Oxidoreductase</keyword>
<reference evidence="7 8" key="1">
    <citation type="submission" date="2020-01" db="EMBL/GenBank/DDBJ databases">
        <title>Kibdelosporangium persica a novel Actinomycetes from a hot desert in Iran.</title>
        <authorList>
            <person name="Safaei N."/>
            <person name="Zaburannyi N."/>
            <person name="Mueller R."/>
            <person name="Wink J."/>
        </authorList>
    </citation>
    <scope>NUCLEOTIDE SEQUENCE [LARGE SCALE GENOMIC DNA]</scope>
    <source>
        <strain evidence="7 8">4NS15</strain>
    </source>
</reference>
<evidence type="ECO:0000313" key="8">
    <source>
        <dbReference type="Proteomes" id="UP000763557"/>
    </source>
</evidence>
<organism evidence="7 8">
    <name type="scientific">Kibdelosporangium persicum</name>
    <dbReference type="NCBI Taxonomy" id="2698649"/>
    <lineage>
        <taxon>Bacteria</taxon>
        <taxon>Bacillati</taxon>
        <taxon>Actinomycetota</taxon>
        <taxon>Actinomycetes</taxon>
        <taxon>Pseudonocardiales</taxon>
        <taxon>Pseudonocardiaceae</taxon>
        <taxon>Kibdelosporangium</taxon>
    </lineage>
</organism>
<dbReference type="EC" id="1.2.4.4" evidence="4"/>
<dbReference type="PANTHER" id="PTHR43380">
    <property type="entry name" value="2-OXOISOVALERATE DEHYDROGENASE SUBUNIT ALPHA, MITOCHONDRIAL"/>
    <property type="match status" value="1"/>
</dbReference>
<evidence type="ECO:0000256" key="2">
    <source>
        <dbReference type="ARBA" id="ARBA00023002"/>
    </source>
</evidence>
<evidence type="ECO:0000256" key="4">
    <source>
        <dbReference type="RuleBase" id="RU365014"/>
    </source>
</evidence>
<comment type="function">
    <text evidence="4">The branched-chain alpha-keto dehydrogenase complex catalyzes the overall conversion of alpha-keto acids to acyl-CoA and CO(2). It contains multiple copies of three enzymatic components: branched-chain alpha-keto acid decarboxylase (E1), lipoamide acyltransferase (E2) and lipoamide dehydrogenase (E3).</text>
</comment>
<protein>
    <recommendedName>
        <fullName evidence="4">2-oxoisovalerate dehydrogenase subunit alpha</fullName>
        <ecNumber evidence="4">1.2.4.4</ecNumber>
    </recommendedName>
    <alternativeName>
        <fullName evidence="4">Branched-chain alpha-keto acid dehydrogenase E1 component alpha chain</fullName>
    </alternativeName>
</protein>
<comment type="cofactor">
    <cofactor evidence="1 4">
        <name>thiamine diphosphate</name>
        <dbReference type="ChEBI" id="CHEBI:58937"/>
    </cofactor>
</comment>
<name>A0ABX2F422_9PSEU</name>
<feature type="compositionally biased region" description="Basic and acidic residues" evidence="5">
    <location>
        <begin position="259"/>
        <end position="278"/>
    </location>
</feature>
<evidence type="ECO:0000313" key="7">
    <source>
        <dbReference type="EMBL" id="NRN65992.1"/>
    </source>
</evidence>
<dbReference type="Pfam" id="PF00676">
    <property type="entry name" value="E1_dh"/>
    <property type="match status" value="1"/>
</dbReference>
<dbReference type="InterPro" id="IPR050771">
    <property type="entry name" value="Alpha-ketoacid_DH_E1_comp"/>
</dbReference>
<dbReference type="Gene3D" id="3.40.50.970">
    <property type="match status" value="1"/>
</dbReference>
<evidence type="ECO:0000259" key="6">
    <source>
        <dbReference type="Pfam" id="PF00676"/>
    </source>
</evidence>
<evidence type="ECO:0000256" key="1">
    <source>
        <dbReference type="ARBA" id="ARBA00001964"/>
    </source>
</evidence>
<keyword evidence="3 4" id="KW-0786">Thiamine pyrophosphate</keyword>
<dbReference type="SUPFAM" id="SSF52518">
    <property type="entry name" value="Thiamin diphosphate-binding fold (THDP-binding)"/>
    <property type="match status" value="1"/>
</dbReference>
<dbReference type="PANTHER" id="PTHR43380:SF1">
    <property type="entry name" value="2-OXOISOVALERATE DEHYDROGENASE SUBUNIT ALPHA, MITOCHONDRIAL"/>
    <property type="match status" value="1"/>
</dbReference>
<gene>
    <name evidence="7" type="ORF">GC106_32090</name>
</gene>
<comment type="caution">
    <text evidence="7">The sequence shown here is derived from an EMBL/GenBank/DDBJ whole genome shotgun (WGS) entry which is preliminary data.</text>
</comment>
<dbReference type="Proteomes" id="UP000763557">
    <property type="component" value="Unassembled WGS sequence"/>
</dbReference>
<comment type="similarity">
    <text evidence="4">Belongs to the BCKDHA family.</text>
</comment>
<evidence type="ECO:0000256" key="3">
    <source>
        <dbReference type="ARBA" id="ARBA00023052"/>
    </source>
</evidence>
<keyword evidence="8" id="KW-1185">Reference proteome</keyword>
<dbReference type="InterPro" id="IPR001017">
    <property type="entry name" value="DH_E1"/>
</dbReference>
<dbReference type="CDD" id="cd02000">
    <property type="entry name" value="TPP_E1_PDC_ADC_BCADC"/>
    <property type="match status" value="1"/>
</dbReference>
<feature type="domain" description="Dehydrogenase E1 component" evidence="6">
    <location>
        <begin position="43"/>
        <end position="318"/>
    </location>
</feature>
<dbReference type="InterPro" id="IPR029061">
    <property type="entry name" value="THDP-binding"/>
</dbReference>
<dbReference type="RefSeq" id="WP_173131180.1">
    <property type="nucleotide sequence ID" value="NZ_CBCSGW010000002.1"/>
</dbReference>
<feature type="region of interest" description="Disordered" evidence="5">
    <location>
        <begin position="258"/>
        <end position="278"/>
    </location>
</feature>
<evidence type="ECO:0000256" key="5">
    <source>
        <dbReference type="SAM" id="MobiDB-lite"/>
    </source>
</evidence>
<proteinExistence type="inferred from homology"/>
<dbReference type="EMBL" id="JAAATY010000008">
    <property type="protein sequence ID" value="NRN65992.1"/>
    <property type="molecule type" value="Genomic_DNA"/>
</dbReference>